<evidence type="ECO:0000313" key="2">
    <source>
        <dbReference type="Proteomes" id="UP000463983"/>
    </source>
</evidence>
<dbReference type="KEGG" id="caqa:MICH65_0834"/>
<dbReference type="EMBL" id="CP047901">
    <property type="protein sequence ID" value="QHO63815.1"/>
    <property type="molecule type" value="Genomic_DNA"/>
</dbReference>
<protein>
    <submittedName>
        <fullName evidence="1">Uncharacterized protein</fullName>
    </submittedName>
</protein>
<accession>A0A857N6B3</accession>
<reference evidence="2" key="1">
    <citation type="journal article" date="2020" name="Microorganisms">
        <title>Complete Genome of a Member of a New Bacterial Lineage in the Microgenomates Group Reveals an Unusual Nucleotide Composition Disparity Between Two Strands of DNA and Limited Metabolic Potential.</title>
        <authorList>
            <person name="Kadnikov V.V."/>
            <person name="Mardanov A.V."/>
            <person name="Beletsky A.V."/>
            <person name="Karnachuk O.V."/>
            <person name="Ravin N.V."/>
        </authorList>
    </citation>
    <scope>NUCLEOTIDE SEQUENCE [LARGE SCALE GENOMIC DNA]</scope>
</reference>
<sequence length="51" mass="5799">MVWVSDKSLKMKKRAMIGVKCFWLGGLALGGRLKRVVLEGFWGFIFRLIGV</sequence>
<proteinExistence type="predicted"/>
<dbReference type="AlphaFoldDB" id="A0A857N6B3"/>
<gene>
    <name evidence="1" type="ORF">MICH65_0834</name>
</gene>
<organism evidence="1 2">
    <name type="scientific">Candidatus Chazhemtobacterium aquaticus</name>
    <dbReference type="NCBI Taxonomy" id="2715735"/>
    <lineage>
        <taxon>Bacteria</taxon>
        <taxon>Candidatus Chazhemtobacteraceae</taxon>
        <taxon>Candidatus Chazhemtobacterium</taxon>
    </lineage>
</organism>
<dbReference type="Proteomes" id="UP000463983">
    <property type="component" value="Chromosome"/>
</dbReference>
<name>A0A857N6B3_9BACT</name>
<keyword evidence="2" id="KW-1185">Reference proteome</keyword>
<evidence type="ECO:0000313" key="1">
    <source>
        <dbReference type="EMBL" id="QHO63815.1"/>
    </source>
</evidence>